<dbReference type="AlphaFoldDB" id="A0A9P3HB24"/>
<dbReference type="InterPro" id="IPR039539">
    <property type="entry name" value="Ras_GTPase_bind_prot"/>
</dbReference>
<name>A0A9P3HB24_9FUNG</name>
<gene>
    <name evidence="4" type="ORF">EMPS_05798</name>
</gene>
<dbReference type="OrthoDB" id="339151at2759"/>
<dbReference type="GO" id="GO:0005829">
    <property type="term" value="C:cytosol"/>
    <property type="evidence" value="ECO:0007669"/>
    <property type="project" value="TreeGrafter"/>
</dbReference>
<evidence type="ECO:0000313" key="4">
    <source>
        <dbReference type="EMBL" id="GJJ73440.1"/>
    </source>
</evidence>
<reference evidence="4" key="1">
    <citation type="submission" date="2021-11" db="EMBL/GenBank/DDBJ databases">
        <authorList>
            <person name="Herlambang A."/>
            <person name="Guo Y."/>
            <person name="Takashima Y."/>
            <person name="Nishizawa T."/>
        </authorList>
    </citation>
    <scope>NUCLEOTIDE SEQUENCE</scope>
    <source>
        <strain evidence="4">E1425</strain>
    </source>
</reference>
<dbReference type="Proteomes" id="UP000827284">
    <property type="component" value="Unassembled WGS sequence"/>
</dbReference>
<organism evidence="4 5">
    <name type="scientific">Entomortierella parvispora</name>
    <dbReference type="NCBI Taxonomy" id="205924"/>
    <lineage>
        <taxon>Eukaryota</taxon>
        <taxon>Fungi</taxon>
        <taxon>Fungi incertae sedis</taxon>
        <taxon>Mucoromycota</taxon>
        <taxon>Mortierellomycotina</taxon>
        <taxon>Mortierellomycetes</taxon>
        <taxon>Mortierellales</taxon>
        <taxon>Mortierellaceae</taxon>
        <taxon>Entomortierella</taxon>
    </lineage>
</organism>
<dbReference type="GO" id="GO:1990904">
    <property type="term" value="C:ribonucleoprotein complex"/>
    <property type="evidence" value="ECO:0007669"/>
    <property type="project" value="TreeGrafter"/>
</dbReference>
<dbReference type="InterPro" id="IPR012677">
    <property type="entry name" value="Nucleotide-bd_a/b_plait_sf"/>
</dbReference>
<dbReference type="Pfam" id="PF00076">
    <property type="entry name" value="RRM_1"/>
    <property type="match status" value="1"/>
</dbReference>
<accession>A0A9P3HB24</accession>
<feature type="domain" description="RRM" evidence="3">
    <location>
        <begin position="89"/>
        <end position="162"/>
    </location>
</feature>
<comment type="caution">
    <text evidence="4">The sequence shown here is derived from an EMBL/GenBank/DDBJ whole genome shotgun (WGS) entry which is preliminary data.</text>
</comment>
<dbReference type="GO" id="GO:0003729">
    <property type="term" value="F:mRNA binding"/>
    <property type="evidence" value="ECO:0007669"/>
    <property type="project" value="TreeGrafter"/>
</dbReference>
<reference evidence="4" key="2">
    <citation type="journal article" date="2022" name="Microbiol. Resour. Announc.">
        <title>Whole-Genome Sequence of Entomortierella parvispora E1425, a Mucoromycotan Fungus Associated with Burkholderiaceae-Related Endosymbiotic Bacteria.</title>
        <authorList>
            <person name="Herlambang A."/>
            <person name="Guo Y."/>
            <person name="Takashima Y."/>
            <person name="Narisawa K."/>
            <person name="Ohta H."/>
            <person name="Nishizawa T."/>
        </authorList>
    </citation>
    <scope>NUCLEOTIDE SEQUENCE</scope>
    <source>
        <strain evidence="4">E1425</strain>
    </source>
</reference>
<dbReference type="SMART" id="SM00360">
    <property type="entry name" value="RRM"/>
    <property type="match status" value="1"/>
</dbReference>
<dbReference type="PANTHER" id="PTHR10693:SF20">
    <property type="entry name" value="AT27578P"/>
    <property type="match status" value="1"/>
</dbReference>
<dbReference type="InterPro" id="IPR035979">
    <property type="entry name" value="RBD_domain_sf"/>
</dbReference>
<dbReference type="InterPro" id="IPR000504">
    <property type="entry name" value="RRM_dom"/>
</dbReference>
<evidence type="ECO:0000256" key="1">
    <source>
        <dbReference type="PROSITE-ProRule" id="PRU00176"/>
    </source>
</evidence>
<keyword evidence="1" id="KW-0694">RNA-binding</keyword>
<feature type="region of interest" description="Disordered" evidence="2">
    <location>
        <begin position="218"/>
        <end position="258"/>
    </location>
</feature>
<dbReference type="PROSITE" id="PS50102">
    <property type="entry name" value="RRM"/>
    <property type="match status" value="1"/>
</dbReference>
<feature type="compositionally biased region" description="Basic and acidic residues" evidence="2">
    <location>
        <begin position="235"/>
        <end position="258"/>
    </location>
</feature>
<evidence type="ECO:0000259" key="3">
    <source>
        <dbReference type="PROSITE" id="PS50102"/>
    </source>
</evidence>
<sequence>MDMADSTRNNTHTCQICQAKDEVIKAKDAVIAAKDDAIAQKDQALKGERELREQLQKQLKMATTGVTKKASLVNIKSASSQAQEEKDALTIYIRNVTESITSEMLHDAFSTFGAIRTLNVVHPKACAFVEFASPEAHQKALAATSVFVGEGHENVLTEKRVRKPPQAFTRRPSNNNMLKSYSSHNNLNSSFGIHSVSAATAAISLNTNASTLGAATTTTTAAVTTTPPPTPPSQENDKVQREGWLKKGDDGRDLSATC</sequence>
<dbReference type="EMBL" id="BQFW01000008">
    <property type="protein sequence ID" value="GJJ73440.1"/>
    <property type="molecule type" value="Genomic_DNA"/>
</dbReference>
<dbReference type="Gene3D" id="3.30.70.330">
    <property type="match status" value="1"/>
</dbReference>
<proteinExistence type="predicted"/>
<dbReference type="SUPFAM" id="SSF54928">
    <property type="entry name" value="RNA-binding domain, RBD"/>
    <property type="match status" value="1"/>
</dbReference>
<protein>
    <recommendedName>
        <fullName evidence="3">RRM domain-containing protein</fullName>
    </recommendedName>
</protein>
<evidence type="ECO:0000256" key="2">
    <source>
        <dbReference type="SAM" id="MobiDB-lite"/>
    </source>
</evidence>
<keyword evidence="5" id="KW-1185">Reference proteome</keyword>
<dbReference type="PANTHER" id="PTHR10693">
    <property type="entry name" value="RAS GTPASE-ACTIVATING PROTEIN-BINDING PROTEIN"/>
    <property type="match status" value="1"/>
</dbReference>
<evidence type="ECO:0000313" key="5">
    <source>
        <dbReference type="Proteomes" id="UP000827284"/>
    </source>
</evidence>